<name>A0A6H1P0N6_PRIMG</name>
<sequence>MKVIVTGGAGFIGSHLTRKLLMEGHEVLIIDELHPYYSVARKKRQLEFARGAGEFAFFQKSLLNDEAEVKEIFLSYKPEMLIHLAAIPGVSHSIAAPNEYVDYDIKATINALRFAGQSNVKHFIFASSSSVYGEQKNVPLQEEMAMGRVVSPYAAAKFGAESFCHAYSSLFDYKISILRFFTVYGPWGRPDMAITGFIKNLLNKQEITLFGNRTARDYTYIDDCITGIISAFNQTERVGTYNIGSGKPIFIEELVEYLKQHFPDITVKQGGFRQGDVNSTWADISKAHQQLGFSPSISFSEGLAKTIEWAKKHVSEIS</sequence>
<dbReference type="SUPFAM" id="SSF51735">
    <property type="entry name" value="NAD(P)-binding Rossmann-fold domains"/>
    <property type="match status" value="1"/>
</dbReference>
<dbReference type="PANTHER" id="PTHR43574">
    <property type="entry name" value="EPIMERASE-RELATED"/>
    <property type="match status" value="1"/>
</dbReference>
<keyword evidence="1" id="KW-0520">NAD</keyword>
<dbReference type="PROSITE" id="PS00061">
    <property type="entry name" value="ADH_SHORT"/>
    <property type="match status" value="1"/>
</dbReference>
<evidence type="ECO:0000259" key="2">
    <source>
        <dbReference type="Pfam" id="PF01370"/>
    </source>
</evidence>
<dbReference type="Gene3D" id="3.40.50.720">
    <property type="entry name" value="NAD(P)-binding Rossmann-like Domain"/>
    <property type="match status" value="1"/>
</dbReference>
<dbReference type="Proteomes" id="UP000501868">
    <property type="component" value="Chromosome"/>
</dbReference>
<dbReference type="InterPro" id="IPR036291">
    <property type="entry name" value="NAD(P)-bd_dom_sf"/>
</dbReference>
<dbReference type="InterPro" id="IPR020904">
    <property type="entry name" value="Sc_DH/Rdtase_CS"/>
</dbReference>
<dbReference type="EMBL" id="CP051128">
    <property type="protein sequence ID" value="QIZ06987.1"/>
    <property type="molecule type" value="Genomic_DNA"/>
</dbReference>
<evidence type="ECO:0000256" key="1">
    <source>
        <dbReference type="ARBA" id="ARBA00023027"/>
    </source>
</evidence>
<dbReference type="AlphaFoldDB" id="A0A6H1P0N6"/>
<proteinExistence type="predicted"/>
<evidence type="ECO:0000313" key="3">
    <source>
        <dbReference type="EMBL" id="QIZ06987.1"/>
    </source>
</evidence>
<dbReference type="PRINTS" id="PR01713">
    <property type="entry name" value="NUCEPIMERASE"/>
</dbReference>
<dbReference type="Gene3D" id="3.90.25.10">
    <property type="entry name" value="UDP-galactose 4-epimerase, domain 1"/>
    <property type="match status" value="1"/>
</dbReference>
<accession>A0A6H1P0N6</accession>
<organism evidence="3 4">
    <name type="scientific">Priestia megaterium</name>
    <name type="common">Bacillus megaterium</name>
    <dbReference type="NCBI Taxonomy" id="1404"/>
    <lineage>
        <taxon>Bacteria</taxon>
        <taxon>Bacillati</taxon>
        <taxon>Bacillota</taxon>
        <taxon>Bacilli</taxon>
        <taxon>Bacillales</taxon>
        <taxon>Bacillaceae</taxon>
        <taxon>Priestia</taxon>
    </lineage>
</organism>
<dbReference type="Pfam" id="PF01370">
    <property type="entry name" value="Epimerase"/>
    <property type="match status" value="1"/>
</dbReference>
<dbReference type="InterPro" id="IPR001509">
    <property type="entry name" value="Epimerase_deHydtase"/>
</dbReference>
<feature type="domain" description="NAD-dependent epimerase/dehydratase" evidence="2">
    <location>
        <begin position="3"/>
        <end position="244"/>
    </location>
</feature>
<evidence type="ECO:0000313" key="4">
    <source>
        <dbReference type="Proteomes" id="UP000501868"/>
    </source>
</evidence>
<reference evidence="3 4" key="2">
    <citation type="submission" date="2020-04" db="EMBL/GenBank/DDBJ databases">
        <authorList>
            <person name="Fomenkov A."/>
            <person name="Anton B.P."/>
            <person name="Roberts R.J."/>
        </authorList>
    </citation>
    <scope>NUCLEOTIDE SEQUENCE [LARGE SCALE GENOMIC DNA]</scope>
    <source>
        <strain evidence="3 4">S2</strain>
    </source>
</reference>
<gene>
    <name evidence="3" type="ORF">HFZ78_09995</name>
</gene>
<protein>
    <submittedName>
        <fullName evidence="3">NAD-dependent epimerase/dehydratase family protein</fullName>
    </submittedName>
</protein>
<reference evidence="3 4" key="1">
    <citation type="submission" date="2020-04" db="EMBL/GenBank/DDBJ databases">
        <title>Genome-Wide Identification of 5-Methylcytosine Sites in Bacterial Genomes By High-Throughput Sequencing of MspJI Restriction Fragments.</title>
        <authorList>
            <person name="Wu V."/>
        </authorList>
    </citation>
    <scope>NUCLEOTIDE SEQUENCE [LARGE SCALE GENOMIC DNA]</scope>
    <source>
        <strain evidence="3 4">S2</strain>
    </source>
</reference>